<feature type="active site" evidence="9">
    <location>
        <position position="215"/>
    </location>
</feature>
<evidence type="ECO:0000313" key="14">
    <source>
        <dbReference type="EMBL" id="KAK6725966.1"/>
    </source>
</evidence>
<dbReference type="Proteomes" id="UP001303046">
    <property type="component" value="Unassembled WGS sequence"/>
</dbReference>
<dbReference type="SMART" id="SM00235">
    <property type="entry name" value="ZnMc"/>
    <property type="match status" value="1"/>
</dbReference>
<comment type="cofactor">
    <cofactor evidence="9 10">
        <name>Zn(2+)</name>
        <dbReference type="ChEBI" id="CHEBI:29105"/>
    </cofactor>
    <text evidence="9 10">Binds 1 zinc ion per subunit.</text>
</comment>
<dbReference type="InterPro" id="IPR024079">
    <property type="entry name" value="MetalloPept_cat_dom_sf"/>
</dbReference>
<dbReference type="PRINTS" id="PR00480">
    <property type="entry name" value="ASTACIN"/>
</dbReference>
<keyword evidence="1" id="KW-0245">EGF-like domain</keyword>
<dbReference type="SUPFAM" id="SSF49854">
    <property type="entry name" value="Spermadhesin, CUB domain"/>
    <property type="match status" value="1"/>
</dbReference>
<organism evidence="14 15">
    <name type="scientific">Necator americanus</name>
    <name type="common">Human hookworm</name>
    <dbReference type="NCBI Taxonomy" id="51031"/>
    <lineage>
        <taxon>Eukaryota</taxon>
        <taxon>Metazoa</taxon>
        <taxon>Ecdysozoa</taxon>
        <taxon>Nematoda</taxon>
        <taxon>Chromadorea</taxon>
        <taxon>Rhabditida</taxon>
        <taxon>Rhabditina</taxon>
        <taxon>Rhabditomorpha</taxon>
        <taxon>Strongyloidea</taxon>
        <taxon>Ancylostomatidae</taxon>
        <taxon>Bunostominae</taxon>
        <taxon>Necator</taxon>
    </lineage>
</organism>
<comment type="caution">
    <text evidence="14">The sequence shown here is derived from an EMBL/GenBank/DDBJ whole genome shotgun (WGS) entry which is preliminary data.</text>
</comment>
<name>A0ABR1BLM1_NECAM</name>
<sequence>MGITLLLFLVCISRAVSENIDEMLRKHESEIKEVLELPKEKLEKLKEEEKNIIDVKQDHVSSSGDDILEINMMDHTSGAYQGDIMLTESQVEDIKEDIEEVFAEKNGNATEYRKRRKRQAFLDRRYPETTWRDGVYYFFHYSATPKVQSVFKKGAQAWQDYTCINFHEDKNRKEKHKIQVFVENGCWSYVGKIQKPQQELSLGKGCESVGTAAHEIGHALGFWHTQSRHDRDDFITLDTRNIKHDWLSQFNKETTATNYNYDITYDYGSIMHYGYRSASYNGKPSMVPKDRLYAQTLGSPFISFYELLMMNKHYKCLEKCKPETSTKCEMNGFPNPRDCIKCVCPSGFGGDLCDENPSGCGQVLNATKEYQTLTDTVGDINVGEREDFSKCYYWIKAPKGSRIEVMLESFTKGLAVDGCSYAGVEIKTHKDLRLTGYRFCAPEDKGVTLVSNYHIAPVITYNRAYASTTVLKYRIVTADDGQPGITRQSNPTTKKPKPYEYTTKKPYEYSTKKPNTNSDCEDDKRFCPQMMRLRNFCTDIHYSRLLKERMFSIKHFTAYHLGKVQLQVKSGGDFKDNITCYYFLEPEVKEIYDKDFTNGSGVSFHNGLPPQWRGGDSGSRTAMHSGGSSSGRVSQAEKESDTSDIPTSRNPKPRVGRRPVVKAKFAVAWLLSLGKSVFATPAYSLPQYPAHWSLLSQTSDGMGTGERRSNLRPFTYNARTAPTDDDLHTILRATKRIKFHVIALQETKCRRSNVCHMNDGTLVIRGENVPSRNVGGVGFVVHPSVVHLVDSHEILSPRLVIPRLRPLPQKPISIINCYSPTSAADKSELEAFY</sequence>
<dbReference type="PROSITE" id="PS01180">
    <property type="entry name" value="CUB"/>
    <property type="match status" value="1"/>
</dbReference>
<evidence type="ECO:0000256" key="8">
    <source>
        <dbReference type="PROSITE-ProRule" id="PRU00059"/>
    </source>
</evidence>
<evidence type="ECO:0000256" key="5">
    <source>
        <dbReference type="ARBA" id="ARBA00022833"/>
    </source>
</evidence>
<keyword evidence="2 9" id="KW-0645">Protease</keyword>
<keyword evidence="5 9" id="KW-0862">Zinc</keyword>
<evidence type="ECO:0000259" key="13">
    <source>
        <dbReference type="PROSITE" id="PS51864"/>
    </source>
</evidence>
<dbReference type="InterPro" id="IPR034035">
    <property type="entry name" value="Astacin-like_dom"/>
</dbReference>
<evidence type="ECO:0000259" key="12">
    <source>
        <dbReference type="PROSITE" id="PS01180"/>
    </source>
</evidence>
<feature type="region of interest" description="Disordered" evidence="11">
    <location>
        <begin position="482"/>
        <end position="501"/>
    </location>
</feature>
<comment type="caution">
    <text evidence="8">Lacks conserved residue(s) required for the propagation of feature annotation.</text>
</comment>
<feature type="chain" id="PRO_5045003516" description="Metalloendopeptidase" evidence="10">
    <location>
        <begin position="18"/>
        <end position="833"/>
    </location>
</feature>
<dbReference type="SUPFAM" id="SSF56219">
    <property type="entry name" value="DNase I-like"/>
    <property type="match status" value="1"/>
</dbReference>
<keyword evidence="4 9" id="KW-0378">Hydrolase</keyword>
<evidence type="ECO:0000256" key="10">
    <source>
        <dbReference type="RuleBase" id="RU361183"/>
    </source>
</evidence>
<dbReference type="InterPro" id="IPR006026">
    <property type="entry name" value="Peptidase_Metallo"/>
</dbReference>
<dbReference type="InterPro" id="IPR000859">
    <property type="entry name" value="CUB_dom"/>
</dbReference>
<evidence type="ECO:0000256" key="11">
    <source>
        <dbReference type="SAM" id="MobiDB-lite"/>
    </source>
</evidence>
<feature type="compositionally biased region" description="Polar residues" evidence="11">
    <location>
        <begin position="618"/>
        <end position="633"/>
    </location>
</feature>
<evidence type="ECO:0000313" key="15">
    <source>
        <dbReference type="Proteomes" id="UP001303046"/>
    </source>
</evidence>
<evidence type="ECO:0000256" key="7">
    <source>
        <dbReference type="ARBA" id="ARBA00023157"/>
    </source>
</evidence>
<dbReference type="Pfam" id="PF01400">
    <property type="entry name" value="Astacin"/>
    <property type="match status" value="1"/>
</dbReference>
<keyword evidence="6 9" id="KW-0482">Metalloprotease</keyword>
<feature type="signal peptide" evidence="10">
    <location>
        <begin position="1"/>
        <end position="17"/>
    </location>
</feature>
<keyword evidence="15" id="KW-1185">Reference proteome</keyword>
<dbReference type="EC" id="3.4.24.-" evidence="10"/>
<proteinExistence type="predicted"/>
<evidence type="ECO:0000256" key="2">
    <source>
        <dbReference type="ARBA" id="ARBA00022670"/>
    </source>
</evidence>
<dbReference type="CDD" id="cd04280">
    <property type="entry name" value="ZnMc_astacin_like"/>
    <property type="match status" value="1"/>
</dbReference>
<feature type="binding site" evidence="9">
    <location>
        <position position="214"/>
    </location>
    <ligand>
        <name>Zn(2+)</name>
        <dbReference type="ChEBI" id="CHEBI:29105"/>
        <note>catalytic</note>
    </ligand>
</feature>
<feature type="binding site" evidence="9">
    <location>
        <position position="218"/>
    </location>
    <ligand>
        <name>Zn(2+)</name>
        <dbReference type="ChEBI" id="CHEBI:29105"/>
        <note>catalytic</note>
    </ligand>
</feature>
<dbReference type="SUPFAM" id="SSF55486">
    <property type="entry name" value="Metalloproteases ('zincins'), catalytic domain"/>
    <property type="match status" value="1"/>
</dbReference>
<dbReference type="PROSITE" id="PS51864">
    <property type="entry name" value="ASTACIN"/>
    <property type="match status" value="1"/>
</dbReference>
<dbReference type="Gene3D" id="3.60.10.10">
    <property type="entry name" value="Endonuclease/exonuclease/phosphatase"/>
    <property type="match status" value="1"/>
</dbReference>
<feature type="region of interest" description="Disordered" evidence="11">
    <location>
        <begin position="607"/>
        <end position="656"/>
    </location>
</feature>
<keyword evidence="3 9" id="KW-0479">Metal-binding</keyword>
<evidence type="ECO:0000256" key="4">
    <source>
        <dbReference type="ARBA" id="ARBA00022801"/>
    </source>
</evidence>
<evidence type="ECO:0000256" key="1">
    <source>
        <dbReference type="ARBA" id="ARBA00022536"/>
    </source>
</evidence>
<dbReference type="PANTHER" id="PTHR10127">
    <property type="entry name" value="DISCOIDIN, CUB, EGF, LAMININ , AND ZINC METALLOPROTEASE DOMAIN CONTAINING"/>
    <property type="match status" value="1"/>
</dbReference>
<feature type="domain" description="Peptidase M12A" evidence="13">
    <location>
        <begin position="119"/>
        <end position="321"/>
    </location>
</feature>
<keyword evidence="10" id="KW-0732">Signal</keyword>
<dbReference type="InterPro" id="IPR035914">
    <property type="entry name" value="Sperma_CUB_dom_sf"/>
</dbReference>
<dbReference type="EMBL" id="JAVFWL010000001">
    <property type="protein sequence ID" value="KAK6725966.1"/>
    <property type="molecule type" value="Genomic_DNA"/>
</dbReference>
<evidence type="ECO:0000256" key="3">
    <source>
        <dbReference type="ARBA" id="ARBA00022723"/>
    </source>
</evidence>
<dbReference type="PANTHER" id="PTHR10127:SF793">
    <property type="entry name" value="ZINC METALLOPROTEINASE NAS-31"/>
    <property type="match status" value="1"/>
</dbReference>
<gene>
    <name evidence="14" type="primary">Necator_chrI.g464</name>
    <name evidence="14" type="ORF">RB195_004342</name>
</gene>
<reference evidence="14 15" key="1">
    <citation type="submission" date="2023-08" db="EMBL/GenBank/DDBJ databases">
        <title>A Necator americanus chromosomal reference genome.</title>
        <authorList>
            <person name="Ilik V."/>
            <person name="Petrzelkova K.J."/>
            <person name="Pardy F."/>
            <person name="Fuh T."/>
            <person name="Niatou-Singa F.S."/>
            <person name="Gouil Q."/>
            <person name="Baker L."/>
            <person name="Ritchie M.E."/>
            <person name="Jex A.R."/>
            <person name="Gazzola D."/>
            <person name="Li H."/>
            <person name="Toshio Fujiwara R."/>
            <person name="Zhan B."/>
            <person name="Aroian R.V."/>
            <person name="Pafco B."/>
            <person name="Schwarz E.M."/>
        </authorList>
    </citation>
    <scope>NUCLEOTIDE SEQUENCE [LARGE SCALE GENOMIC DNA]</scope>
    <source>
        <strain evidence="14 15">Aroian</strain>
        <tissue evidence="14">Whole animal</tissue>
    </source>
</reference>
<evidence type="ECO:0000256" key="9">
    <source>
        <dbReference type="PROSITE-ProRule" id="PRU01211"/>
    </source>
</evidence>
<dbReference type="InterPro" id="IPR001506">
    <property type="entry name" value="Peptidase_M12A"/>
</dbReference>
<accession>A0ABR1BLM1</accession>
<protein>
    <recommendedName>
        <fullName evidence="10">Metalloendopeptidase</fullName>
        <ecNumber evidence="10">3.4.24.-</ecNumber>
    </recommendedName>
</protein>
<evidence type="ECO:0000256" key="6">
    <source>
        <dbReference type="ARBA" id="ARBA00023049"/>
    </source>
</evidence>
<feature type="binding site" evidence="9">
    <location>
        <position position="224"/>
    </location>
    <ligand>
        <name>Zn(2+)</name>
        <dbReference type="ChEBI" id="CHEBI:29105"/>
        <note>catalytic</note>
    </ligand>
</feature>
<dbReference type="Gene3D" id="3.40.390.10">
    <property type="entry name" value="Collagenase (Catalytic Domain)"/>
    <property type="match status" value="1"/>
</dbReference>
<keyword evidence="7" id="KW-1015">Disulfide bond</keyword>
<feature type="domain" description="CUB" evidence="12">
    <location>
        <begin position="360"/>
        <end position="440"/>
    </location>
</feature>
<dbReference type="InterPro" id="IPR036691">
    <property type="entry name" value="Endo/exonu/phosph_ase_sf"/>
</dbReference>